<comment type="caution">
    <text evidence="2">The sequence shown here is derived from an EMBL/GenBank/DDBJ whole genome shotgun (WGS) entry which is preliminary data.</text>
</comment>
<reference evidence="2 3" key="1">
    <citation type="submission" date="2023-06" db="EMBL/GenBank/DDBJ databases">
        <title>Black Yeasts Isolated from many extreme environments.</title>
        <authorList>
            <person name="Coleine C."/>
            <person name="Stajich J.E."/>
            <person name="Selbmann L."/>
        </authorList>
    </citation>
    <scope>NUCLEOTIDE SEQUENCE [LARGE SCALE GENOMIC DNA]</scope>
    <source>
        <strain evidence="2 3">CCFEE 5887</strain>
    </source>
</reference>
<evidence type="ECO:0000313" key="2">
    <source>
        <dbReference type="EMBL" id="KAK5535110.1"/>
    </source>
</evidence>
<gene>
    <name evidence="2" type="ORF">LTR25_006118</name>
</gene>
<keyword evidence="1" id="KW-0175">Coiled coil</keyword>
<organism evidence="2 3">
    <name type="scientific">Vermiconidia calcicola</name>
    <dbReference type="NCBI Taxonomy" id="1690605"/>
    <lineage>
        <taxon>Eukaryota</taxon>
        <taxon>Fungi</taxon>
        <taxon>Dikarya</taxon>
        <taxon>Ascomycota</taxon>
        <taxon>Pezizomycotina</taxon>
        <taxon>Dothideomycetes</taxon>
        <taxon>Dothideomycetidae</taxon>
        <taxon>Mycosphaerellales</taxon>
        <taxon>Extremaceae</taxon>
        <taxon>Vermiconidia</taxon>
    </lineage>
</organism>
<dbReference type="AlphaFoldDB" id="A0AAV9Q8A6"/>
<evidence type="ECO:0000313" key="3">
    <source>
        <dbReference type="Proteomes" id="UP001345827"/>
    </source>
</evidence>
<evidence type="ECO:0000256" key="1">
    <source>
        <dbReference type="SAM" id="Coils"/>
    </source>
</evidence>
<accession>A0AAV9Q8A6</accession>
<name>A0AAV9Q8A6_9PEZI</name>
<dbReference type="Proteomes" id="UP001345827">
    <property type="component" value="Unassembled WGS sequence"/>
</dbReference>
<feature type="coiled-coil region" evidence="1">
    <location>
        <begin position="115"/>
        <end position="149"/>
    </location>
</feature>
<proteinExistence type="predicted"/>
<sequence>MTNVTQVHSADDAVAGMNKLKLSHPEELGNMEKIQNALQEREKNVGASVVSVALAQVKLTWYLQDEAASLQVAVGLEGLGPERQRTEAALIQMRDIIRNSQVPGLLSTEQKQKDLEKWEKLGQEVEKLLVNLEEALTLLKANQDRQKQQLYEPVEQLTRTLNSW</sequence>
<dbReference type="EMBL" id="JAXLQG010000010">
    <property type="protein sequence ID" value="KAK5535110.1"/>
    <property type="molecule type" value="Genomic_DNA"/>
</dbReference>
<protein>
    <submittedName>
        <fullName evidence="2">Uncharacterized protein</fullName>
    </submittedName>
</protein>
<keyword evidence="3" id="KW-1185">Reference proteome</keyword>